<dbReference type="EMBL" id="JADGJD010002093">
    <property type="protein sequence ID" value="KAJ3035022.1"/>
    <property type="molecule type" value="Genomic_DNA"/>
</dbReference>
<protein>
    <submittedName>
        <fullName evidence="2">Uncharacterized protein</fullName>
    </submittedName>
</protein>
<feature type="compositionally biased region" description="Basic and acidic residues" evidence="1">
    <location>
        <begin position="21"/>
        <end position="34"/>
    </location>
</feature>
<evidence type="ECO:0000256" key="1">
    <source>
        <dbReference type="SAM" id="MobiDB-lite"/>
    </source>
</evidence>
<keyword evidence="3" id="KW-1185">Reference proteome</keyword>
<feature type="non-terminal residue" evidence="2">
    <location>
        <position position="1"/>
    </location>
</feature>
<feature type="compositionally biased region" description="Basic and acidic residues" evidence="1">
    <location>
        <begin position="119"/>
        <end position="128"/>
    </location>
</feature>
<feature type="compositionally biased region" description="Acidic residues" evidence="1">
    <location>
        <begin position="11"/>
        <end position="20"/>
    </location>
</feature>
<evidence type="ECO:0000313" key="3">
    <source>
        <dbReference type="Proteomes" id="UP001212841"/>
    </source>
</evidence>
<name>A0AAD5X051_9FUNG</name>
<feature type="region of interest" description="Disordered" evidence="1">
    <location>
        <begin position="1"/>
        <end position="128"/>
    </location>
</feature>
<comment type="caution">
    <text evidence="2">The sequence shown here is derived from an EMBL/GenBank/DDBJ whole genome shotgun (WGS) entry which is preliminary data.</text>
</comment>
<feature type="compositionally biased region" description="Basic and acidic residues" evidence="1">
    <location>
        <begin position="1"/>
        <end position="10"/>
    </location>
</feature>
<dbReference type="Proteomes" id="UP001212841">
    <property type="component" value="Unassembled WGS sequence"/>
</dbReference>
<proteinExistence type="predicted"/>
<dbReference type="AlphaFoldDB" id="A0AAD5X051"/>
<accession>A0AAD5X051</accession>
<organism evidence="2 3">
    <name type="scientific">Rhizophlyctis rosea</name>
    <dbReference type="NCBI Taxonomy" id="64517"/>
    <lineage>
        <taxon>Eukaryota</taxon>
        <taxon>Fungi</taxon>
        <taxon>Fungi incertae sedis</taxon>
        <taxon>Chytridiomycota</taxon>
        <taxon>Chytridiomycota incertae sedis</taxon>
        <taxon>Chytridiomycetes</taxon>
        <taxon>Rhizophlyctidales</taxon>
        <taxon>Rhizophlyctidaceae</taxon>
        <taxon>Rhizophlyctis</taxon>
    </lineage>
</organism>
<sequence>VVGGEGKEGLEEGGEDGEFEVEGREDGVNGEERGLGSISPDDVVMDEAAGTEDAGVPPSETPPAEETEDPREPSAVADYADAEGSPDSSGDPMPLNVGEAALAGEGETGRSGTESEEQQSERSPDIGV</sequence>
<evidence type="ECO:0000313" key="2">
    <source>
        <dbReference type="EMBL" id="KAJ3035022.1"/>
    </source>
</evidence>
<gene>
    <name evidence="2" type="ORF">HK097_004322</name>
</gene>
<reference evidence="2" key="1">
    <citation type="submission" date="2020-05" db="EMBL/GenBank/DDBJ databases">
        <title>Phylogenomic resolution of chytrid fungi.</title>
        <authorList>
            <person name="Stajich J.E."/>
            <person name="Amses K."/>
            <person name="Simmons R."/>
            <person name="Seto K."/>
            <person name="Myers J."/>
            <person name="Bonds A."/>
            <person name="Quandt C.A."/>
            <person name="Barry K."/>
            <person name="Liu P."/>
            <person name="Grigoriev I."/>
            <person name="Longcore J.E."/>
            <person name="James T.Y."/>
        </authorList>
    </citation>
    <scope>NUCLEOTIDE SEQUENCE</scope>
    <source>
        <strain evidence="2">JEL0318</strain>
    </source>
</reference>